<keyword evidence="1" id="KW-0812">Transmembrane</keyword>
<feature type="transmembrane region" description="Helical" evidence="1">
    <location>
        <begin position="21"/>
        <end position="41"/>
    </location>
</feature>
<dbReference type="InterPro" id="IPR012495">
    <property type="entry name" value="TadE-like_dom"/>
</dbReference>
<accession>A0A1H0CK00</accession>
<dbReference type="RefSeq" id="WP_170842422.1">
    <property type="nucleotide sequence ID" value="NZ_FNIT01000001.1"/>
</dbReference>
<evidence type="ECO:0000256" key="1">
    <source>
        <dbReference type="SAM" id="Phobius"/>
    </source>
</evidence>
<sequence>MKPRLADLLPTLRRLAADRRGVAALEFALIAPMLLILYMGGTEATLAVTLHRKLVDTAGTVSDLATHNNAVTKSELEGLANVARDIMRPYDVTALGLSVVGIDIAPSGQAKVVWSFARNAPAPARNSPFTLGSDFASLKDAFIVVTTARYAYQPLGGYGFTKPIDMAQVATFRARSKTGVRCDDC</sequence>
<dbReference type="STRING" id="1166073.SAMN05192530_101345"/>
<gene>
    <name evidence="3" type="ORF">SAMN05192530_101345</name>
</gene>
<dbReference type="EMBL" id="FNIT01000001">
    <property type="protein sequence ID" value="SDN58229.1"/>
    <property type="molecule type" value="Genomic_DNA"/>
</dbReference>
<reference evidence="3 4" key="1">
    <citation type="submission" date="2016-10" db="EMBL/GenBank/DDBJ databases">
        <authorList>
            <person name="de Groot N.N."/>
        </authorList>
    </citation>
    <scope>NUCLEOTIDE SEQUENCE [LARGE SCALE GENOMIC DNA]</scope>
    <source>
        <strain evidence="4">L7-484,KACC 16230,DSM 25025</strain>
    </source>
</reference>
<keyword evidence="4" id="KW-1185">Reference proteome</keyword>
<proteinExistence type="predicted"/>
<evidence type="ECO:0000259" key="2">
    <source>
        <dbReference type="Pfam" id="PF07811"/>
    </source>
</evidence>
<protein>
    <submittedName>
        <fullName evidence="3">Flp pilus assembly protein TadG</fullName>
    </submittedName>
</protein>
<evidence type="ECO:0000313" key="3">
    <source>
        <dbReference type="EMBL" id="SDN58229.1"/>
    </source>
</evidence>
<evidence type="ECO:0000313" key="4">
    <source>
        <dbReference type="Proteomes" id="UP000198793"/>
    </source>
</evidence>
<name>A0A1H0CK00_9HYPH</name>
<dbReference type="Pfam" id="PF07811">
    <property type="entry name" value="TadE"/>
    <property type="match status" value="1"/>
</dbReference>
<keyword evidence="1" id="KW-0472">Membrane</keyword>
<dbReference type="AlphaFoldDB" id="A0A1H0CK00"/>
<dbReference type="Proteomes" id="UP000198793">
    <property type="component" value="Unassembled WGS sequence"/>
</dbReference>
<feature type="domain" description="TadE-like" evidence="2">
    <location>
        <begin position="21"/>
        <end position="58"/>
    </location>
</feature>
<keyword evidence="1" id="KW-1133">Transmembrane helix</keyword>
<organism evidence="3 4">
    <name type="scientific">Aureimonas jatrophae</name>
    <dbReference type="NCBI Taxonomy" id="1166073"/>
    <lineage>
        <taxon>Bacteria</taxon>
        <taxon>Pseudomonadati</taxon>
        <taxon>Pseudomonadota</taxon>
        <taxon>Alphaproteobacteria</taxon>
        <taxon>Hyphomicrobiales</taxon>
        <taxon>Aurantimonadaceae</taxon>
        <taxon>Aureimonas</taxon>
    </lineage>
</organism>